<feature type="domain" description="HTH cro/C1-type" evidence="1">
    <location>
        <begin position="10"/>
        <end position="65"/>
    </location>
</feature>
<sequence length="69" mass="7954">MDKKNMYKPLRLYFVEHGIRQREVAEHIGVTESVMSQIMGGYGRQFTVDEAVKIITKYGGTIDLFTNKN</sequence>
<dbReference type="Proteomes" id="UP000241941">
    <property type="component" value="Segment"/>
</dbReference>
<dbReference type="SUPFAM" id="SSF47413">
    <property type="entry name" value="lambda repressor-like DNA-binding domains"/>
    <property type="match status" value="1"/>
</dbReference>
<dbReference type="PROSITE" id="PS50943">
    <property type="entry name" value="HTH_CROC1"/>
    <property type="match status" value="1"/>
</dbReference>
<dbReference type="GeneID" id="55607509"/>
<name>A0A2I7QIM5_9CAUD</name>
<dbReference type="InterPro" id="IPR010982">
    <property type="entry name" value="Lambda_DNA-bd_dom_sf"/>
</dbReference>
<organism evidence="2 3">
    <name type="scientific">Bacillus phage Carmen17</name>
    <dbReference type="NCBI Taxonomy" id="2072797"/>
    <lineage>
        <taxon>Viruses</taxon>
        <taxon>Duplodnaviria</taxon>
        <taxon>Heunggongvirae</taxon>
        <taxon>Uroviricota</taxon>
        <taxon>Caudoviricetes</taxon>
        <taxon>Gutmannvirinae</taxon>
        <taxon>Carmenvirus</taxon>
        <taxon>Carmenvirus carmen17</taxon>
    </lineage>
</organism>
<evidence type="ECO:0000259" key="1">
    <source>
        <dbReference type="PROSITE" id="PS50943"/>
    </source>
</evidence>
<evidence type="ECO:0000313" key="2">
    <source>
        <dbReference type="EMBL" id="AUR81254.1"/>
    </source>
</evidence>
<reference evidence="2 3" key="1">
    <citation type="submission" date="2018-01" db="EMBL/GenBank/DDBJ databases">
        <title>Complete Genome of Bacillus phages Carmen17.</title>
        <authorList>
            <person name="Himelright M.J."/>
            <person name="Eisemann E.C."/>
            <person name="Alder H.M."/>
            <person name="Clem A.M."/>
            <person name="Temple L."/>
        </authorList>
    </citation>
    <scope>NUCLEOTIDE SEQUENCE [LARGE SCALE GENOMIC DNA]</scope>
</reference>
<dbReference type="SMART" id="SM00530">
    <property type="entry name" value="HTH_XRE"/>
    <property type="match status" value="1"/>
</dbReference>
<accession>A0A2I7QIM5</accession>
<dbReference type="KEGG" id="vg:55607509"/>
<evidence type="ECO:0000313" key="3">
    <source>
        <dbReference type="Proteomes" id="UP000241941"/>
    </source>
</evidence>
<dbReference type="RefSeq" id="YP_009837327.1">
    <property type="nucleotide sequence ID" value="NC_048698.1"/>
</dbReference>
<dbReference type="CDD" id="cd00093">
    <property type="entry name" value="HTH_XRE"/>
    <property type="match status" value="1"/>
</dbReference>
<protein>
    <recommendedName>
        <fullName evidence="1">HTH cro/C1-type domain-containing protein</fullName>
    </recommendedName>
</protein>
<dbReference type="GO" id="GO:0003677">
    <property type="term" value="F:DNA binding"/>
    <property type="evidence" value="ECO:0007669"/>
    <property type="project" value="InterPro"/>
</dbReference>
<dbReference type="Gene3D" id="1.10.260.40">
    <property type="entry name" value="lambda repressor-like DNA-binding domains"/>
    <property type="match status" value="1"/>
</dbReference>
<proteinExistence type="predicted"/>
<reference evidence="2 3" key="2">
    <citation type="journal article" date="2019" name="Microbiol. Resour. Announc.">
        <title>Complete Genome Sequences of Bacillus Bacteriophages Wes44 and Carmen17.</title>
        <authorList>
            <person name="Alder H."/>
            <person name="Himelright M."/>
            <person name="Eisemann E."/>
            <person name="Temple L."/>
        </authorList>
    </citation>
    <scope>NUCLEOTIDE SEQUENCE [LARGE SCALE GENOMIC DNA]</scope>
</reference>
<keyword evidence="3" id="KW-1185">Reference proteome</keyword>
<dbReference type="EMBL" id="MG784342">
    <property type="protein sequence ID" value="AUR81254.1"/>
    <property type="molecule type" value="Genomic_DNA"/>
</dbReference>
<dbReference type="InterPro" id="IPR001387">
    <property type="entry name" value="Cro/C1-type_HTH"/>
</dbReference>